<evidence type="ECO:0000313" key="9">
    <source>
        <dbReference type="Proteomes" id="UP000279029"/>
    </source>
</evidence>
<feature type="domain" description="Nitrogenase/oxidoreductase component 1" evidence="7">
    <location>
        <begin position="43"/>
        <end position="438"/>
    </location>
</feature>
<organism evidence="8 9">
    <name type="scientific">Petrocella atlantisensis</name>
    <dbReference type="NCBI Taxonomy" id="2173034"/>
    <lineage>
        <taxon>Bacteria</taxon>
        <taxon>Bacillati</taxon>
        <taxon>Bacillota</taxon>
        <taxon>Clostridia</taxon>
        <taxon>Lachnospirales</taxon>
        <taxon>Vallitaleaceae</taxon>
        <taxon>Petrocella</taxon>
    </lineage>
</organism>
<dbReference type="UniPathway" id="UPA00782"/>
<dbReference type="Gene3D" id="3.40.50.1980">
    <property type="entry name" value="Nitrogenase molybdenum iron protein domain"/>
    <property type="match status" value="1"/>
</dbReference>
<dbReference type="InterPro" id="IPR005973">
    <property type="entry name" value="NifE"/>
</dbReference>
<dbReference type="RefSeq" id="WP_125137464.1">
    <property type="nucleotide sequence ID" value="NZ_LR130778.1"/>
</dbReference>
<comment type="pathway">
    <text evidence="2">Cofactor biosynthesis; Fe-Mo cofactor biosynthesis.</text>
</comment>
<dbReference type="Pfam" id="PF00148">
    <property type="entry name" value="Oxidored_nitro"/>
    <property type="match status" value="1"/>
</dbReference>
<dbReference type="Gene3D" id="3.40.50.12380">
    <property type="entry name" value="Nitrogenase MoFe cofactor biosynthesis protein NifE, C-terminal"/>
    <property type="match status" value="1"/>
</dbReference>
<evidence type="ECO:0000256" key="1">
    <source>
        <dbReference type="ARBA" id="ARBA00003171"/>
    </source>
</evidence>
<dbReference type="KEGG" id="cbar:PATL70BA_2422"/>
<dbReference type="EMBL" id="LR130778">
    <property type="protein sequence ID" value="VDN48317.1"/>
    <property type="molecule type" value="Genomic_DNA"/>
</dbReference>
<sequence length="486" mass="53669">MNQKSTIIADHRENQVLVNDKQKNQAIACDTHSVSGVVSQRACVYCGARVVLNPITDAAHIVHGPIGCASYTWDIRGSLSSDSELFRTSFSTDLREHDIIFGGEKKLIAAIDEIVIREKPKAVFIYSTCVVGVIGDDVKAIAKKAEIKHGIRVIPVHSSGFSGSKKDGYKAACHAILDLMGPEKVEVKTPHSLNFLGDFNLAAEAWIIRDYLETIGLELKTVITGDATIDSLRAAKSATINVVQCAGSMTYLAKQMKMNYDIPFENIRFFGIKDTIRSLRKIVFSIGTEEHVKRFETLVAQKEAYYQPMVEAYKRKLIGKKVALYVGGGFKAISLIEQFADLGIQTVLVGTQTGSKEEYEQFRKLTGEGTVILDDTNPTELEHFIKETGAHILVGGVKERPLAYKLGVSFIDHNHERKHPLCGFEGALNFAMEVDATVNSPVWDIVKTFKTNNETKSESKTKTKIKQANEVQPFDVIDLTIEGGVL</sequence>
<dbReference type="GO" id="GO:0016163">
    <property type="term" value="F:nitrogenase activity"/>
    <property type="evidence" value="ECO:0007669"/>
    <property type="project" value="InterPro"/>
</dbReference>
<reference evidence="8 9" key="1">
    <citation type="submission" date="2018-09" db="EMBL/GenBank/DDBJ databases">
        <authorList>
            <person name="Postec A."/>
        </authorList>
    </citation>
    <scope>NUCLEOTIDE SEQUENCE [LARGE SCALE GENOMIC DNA]</scope>
    <source>
        <strain evidence="8">70B-A</strain>
    </source>
</reference>
<protein>
    <recommendedName>
        <fullName evidence="4">Nitrogenase iron-molybdenum cofactor biosynthesis protein NifE</fullName>
    </recommendedName>
</protein>
<dbReference type="InterPro" id="IPR049939">
    <property type="entry name" value="NifE-like"/>
</dbReference>
<name>A0A3P7PXC7_9FIRM</name>
<evidence type="ECO:0000256" key="6">
    <source>
        <dbReference type="RuleBase" id="RU004021"/>
    </source>
</evidence>
<keyword evidence="9" id="KW-1185">Reference proteome</keyword>
<dbReference type="SUPFAM" id="SSF53807">
    <property type="entry name" value="Helical backbone' metal receptor"/>
    <property type="match status" value="1"/>
</dbReference>
<gene>
    <name evidence="8" type="primary">nifE</name>
    <name evidence="8" type="ORF">PATL70BA_2422</name>
</gene>
<accession>A0A3P7PXC7</accession>
<dbReference type="Proteomes" id="UP000279029">
    <property type="component" value="Chromosome"/>
</dbReference>
<dbReference type="PROSITE" id="PS00699">
    <property type="entry name" value="NITROGENASE_1_1"/>
    <property type="match status" value="1"/>
</dbReference>
<dbReference type="InterPro" id="IPR000510">
    <property type="entry name" value="Nase/OxRdtase_comp1"/>
</dbReference>
<evidence type="ECO:0000313" key="8">
    <source>
        <dbReference type="EMBL" id="VDN48317.1"/>
    </source>
</evidence>
<dbReference type="PROSITE" id="PS00090">
    <property type="entry name" value="NITROGENASE_1_2"/>
    <property type="match status" value="1"/>
</dbReference>
<evidence type="ECO:0000259" key="7">
    <source>
        <dbReference type="Pfam" id="PF00148"/>
    </source>
</evidence>
<dbReference type="PANTHER" id="PTHR42956:SF1">
    <property type="entry name" value="NITROGENASE IRON-MOLYBDENUM COFACTOR BIOSYNTHESIS PROTEIN NIFE"/>
    <property type="match status" value="1"/>
</dbReference>
<comment type="similarity">
    <text evidence="3 6">Belongs to the NifD/NifK/NifE/NifN family.</text>
</comment>
<evidence type="ECO:0000256" key="3">
    <source>
        <dbReference type="ARBA" id="ARBA00011002"/>
    </source>
</evidence>
<evidence type="ECO:0000256" key="2">
    <source>
        <dbReference type="ARBA" id="ARBA00005155"/>
    </source>
</evidence>
<dbReference type="InterPro" id="IPR000318">
    <property type="entry name" value="Nase_comp1_CS"/>
</dbReference>
<comment type="function">
    <text evidence="1">This protein may play a role in the biosynthesis of the prosthetic group of nitrogenase (FeMo cofactor).</text>
</comment>
<keyword evidence="5 6" id="KW-0535">Nitrogen fixation</keyword>
<evidence type="ECO:0000256" key="5">
    <source>
        <dbReference type="ARBA" id="ARBA00023231"/>
    </source>
</evidence>
<proteinExistence type="inferred from homology"/>
<dbReference type="PANTHER" id="PTHR42956">
    <property type="entry name" value="NITROGENASE IRON-MOLYBDENUM COFACTOR BIOSYNTHESIS PROTEIN NIFE"/>
    <property type="match status" value="1"/>
</dbReference>
<dbReference type="AlphaFoldDB" id="A0A3P7PXC7"/>
<dbReference type="OrthoDB" id="9767044at2"/>
<dbReference type="GO" id="GO:0065003">
    <property type="term" value="P:protein-containing complex assembly"/>
    <property type="evidence" value="ECO:0007669"/>
    <property type="project" value="InterPro"/>
</dbReference>
<dbReference type="NCBIfam" id="TIGR01283">
    <property type="entry name" value="nifE"/>
    <property type="match status" value="1"/>
</dbReference>
<evidence type="ECO:0000256" key="4">
    <source>
        <dbReference type="ARBA" id="ARBA00013280"/>
    </source>
</evidence>